<dbReference type="RefSeq" id="WP_000070842.1">
    <property type="nucleotide sequence ID" value="NZ_MYSN01000004.1"/>
</dbReference>
<evidence type="ECO:0000313" key="2">
    <source>
        <dbReference type="EMBL" id="EDI0448716.1"/>
    </source>
</evidence>
<feature type="transmembrane region" description="Helical" evidence="1">
    <location>
        <begin position="36"/>
        <end position="65"/>
    </location>
</feature>
<comment type="caution">
    <text evidence="2">The sequence shown here is derived from an EMBL/GenBank/DDBJ whole genome shotgun (WGS) entry which is preliminary data.</text>
</comment>
<name>A0A3V8FQA2_SALNE</name>
<keyword evidence="1" id="KW-0472">Membrane</keyword>
<evidence type="ECO:0000256" key="1">
    <source>
        <dbReference type="SAM" id="Phobius"/>
    </source>
</evidence>
<organism evidence="2">
    <name type="scientific">Salmonella newport</name>
    <dbReference type="NCBI Taxonomy" id="108619"/>
    <lineage>
        <taxon>Bacteria</taxon>
        <taxon>Pseudomonadati</taxon>
        <taxon>Pseudomonadota</taxon>
        <taxon>Gammaproteobacteria</taxon>
        <taxon>Enterobacterales</taxon>
        <taxon>Enterobacteriaceae</taxon>
        <taxon>Salmonella</taxon>
    </lineage>
</organism>
<accession>A0A3V8FQA2</accession>
<sequence>MSNQPATDLIFQATYCYYLEVMTETFNRRTDNLMNFLLILTGGLTSVGVQFGWLCGILAVIFSAYRVAYKPADKAACADAQKKRYSRLLSDIHAASDAEIARRLDELEEFDSNAPTSLYNPARNRASIELRRDIEPLTKFEKLMALLAGGIPK</sequence>
<dbReference type="AlphaFoldDB" id="A0A3V8FQA2"/>
<dbReference type="EMBL" id="AAMJQQ010000020">
    <property type="protein sequence ID" value="EDI0448716.1"/>
    <property type="molecule type" value="Genomic_DNA"/>
</dbReference>
<keyword evidence="1" id="KW-1133">Transmembrane helix</keyword>
<gene>
    <name evidence="2" type="ORF">CC757_20055</name>
</gene>
<keyword evidence="1" id="KW-0812">Transmembrane</keyword>
<reference evidence="2" key="1">
    <citation type="submission" date="2018-07" db="EMBL/GenBank/DDBJ databases">
        <authorList>
            <person name="Ashton P.M."/>
            <person name="Dallman T."/>
            <person name="Nair S."/>
            <person name="De Pinna E."/>
            <person name="Peters T."/>
            <person name="Grant K."/>
        </authorList>
    </citation>
    <scope>NUCLEOTIDE SEQUENCE</scope>
    <source>
        <strain evidence="2">335522</strain>
    </source>
</reference>
<proteinExistence type="predicted"/>
<protein>
    <submittedName>
        <fullName evidence="2">Uncharacterized protein</fullName>
    </submittedName>
</protein>